<dbReference type="STRING" id="230819.A0A5C3KJE6"/>
<gene>
    <name evidence="1" type="ORF">FA15DRAFT_546067</name>
</gene>
<organism evidence="1 2">
    <name type="scientific">Coprinopsis marcescibilis</name>
    <name type="common">Agaric fungus</name>
    <name type="synonym">Psathyrella marcescibilis</name>
    <dbReference type="NCBI Taxonomy" id="230819"/>
    <lineage>
        <taxon>Eukaryota</taxon>
        <taxon>Fungi</taxon>
        <taxon>Dikarya</taxon>
        <taxon>Basidiomycota</taxon>
        <taxon>Agaricomycotina</taxon>
        <taxon>Agaricomycetes</taxon>
        <taxon>Agaricomycetidae</taxon>
        <taxon>Agaricales</taxon>
        <taxon>Agaricineae</taxon>
        <taxon>Psathyrellaceae</taxon>
        <taxon>Coprinopsis</taxon>
    </lineage>
</organism>
<feature type="non-terminal residue" evidence="1">
    <location>
        <position position="1"/>
    </location>
</feature>
<reference evidence="1 2" key="1">
    <citation type="journal article" date="2019" name="Nat. Ecol. Evol.">
        <title>Megaphylogeny resolves global patterns of mushroom evolution.</title>
        <authorList>
            <person name="Varga T."/>
            <person name="Krizsan K."/>
            <person name="Foldi C."/>
            <person name="Dima B."/>
            <person name="Sanchez-Garcia M."/>
            <person name="Sanchez-Ramirez S."/>
            <person name="Szollosi G.J."/>
            <person name="Szarkandi J.G."/>
            <person name="Papp V."/>
            <person name="Albert L."/>
            <person name="Andreopoulos W."/>
            <person name="Angelini C."/>
            <person name="Antonin V."/>
            <person name="Barry K.W."/>
            <person name="Bougher N.L."/>
            <person name="Buchanan P."/>
            <person name="Buyck B."/>
            <person name="Bense V."/>
            <person name="Catcheside P."/>
            <person name="Chovatia M."/>
            <person name="Cooper J."/>
            <person name="Damon W."/>
            <person name="Desjardin D."/>
            <person name="Finy P."/>
            <person name="Geml J."/>
            <person name="Haridas S."/>
            <person name="Hughes K."/>
            <person name="Justo A."/>
            <person name="Karasinski D."/>
            <person name="Kautmanova I."/>
            <person name="Kiss B."/>
            <person name="Kocsube S."/>
            <person name="Kotiranta H."/>
            <person name="LaButti K.M."/>
            <person name="Lechner B.E."/>
            <person name="Liimatainen K."/>
            <person name="Lipzen A."/>
            <person name="Lukacs Z."/>
            <person name="Mihaltcheva S."/>
            <person name="Morgado L.N."/>
            <person name="Niskanen T."/>
            <person name="Noordeloos M.E."/>
            <person name="Ohm R.A."/>
            <person name="Ortiz-Santana B."/>
            <person name="Ovrebo C."/>
            <person name="Racz N."/>
            <person name="Riley R."/>
            <person name="Savchenko A."/>
            <person name="Shiryaev A."/>
            <person name="Soop K."/>
            <person name="Spirin V."/>
            <person name="Szebenyi C."/>
            <person name="Tomsovsky M."/>
            <person name="Tulloss R.E."/>
            <person name="Uehling J."/>
            <person name="Grigoriev I.V."/>
            <person name="Vagvolgyi C."/>
            <person name="Papp T."/>
            <person name="Martin F.M."/>
            <person name="Miettinen O."/>
            <person name="Hibbett D.S."/>
            <person name="Nagy L.G."/>
        </authorList>
    </citation>
    <scope>NUCLEOTIDE SEQUENCE [LARGE SCALE GENOMIC DNA]</scope>
    <source>
        <strain evidence="1 2">CBS 121175</strain>
    </source>
</reference>
<dbReference type="OrthoDB" id="2688210at2759"/>
<feature type="non-terminal residue" evidence="1">
    <location>
        <position position="119"/>
    </location>
</feature>
<evidence type="ECO:0000313" key="1">
    <source>
        <dbReference type="EMBL" id="TFK20037.1"/>
    </source>
</evidence>
<dbReference type="Proteomes" id="UP000307440">
    <property type="component" value="Unassembled WGS sequence"/>
</dbReference>
<dbReference type="EMBL" id="ML210314">
    <property type="protein sequence ID" value="TFK20037.1"/>
    <property type="molecule type" value="Genomic_DNA"/>
</dbReference>
<name>A0A5C3KJE6_COPMA</name>
<proteinExistence type="predicted"/>
<sequence>VENELVPRPSSYTLNKLKSLDCVELYYFTPKGCSNTSATNHTTAHDALTATRLNNQLIFQPLAAYRPSSKVVPDSDLTWTEVLLAKTSLLNCMQEAGWLEVHLNTLSTFFYKLDSHSMR</sequence>
<accession>A0A5C3KJE6</accession>
<protein>
    <submittedName>
        <fullName evidence="1">Uncharacterized protein</fullName>
    </submittedName>
</protein>
<keyword evidence="2" id="KW-1185">Reference proteome</keyword>
<evidence type="ECO:0000313" key="2">
    <source>
        <dbReference type="Proteomes" id="UP000307440"/>
    </source>
</evidence>
<dbReference type="AlphaFoldDB" id="A0A5C3KJE6"/>